<dbReference type="Proteomes" id="UP001152484">
    <property type="component" value="Unassembled WGS sequence"/>
</dbReference>
<dbReference type="EMBL" id="CAMAPE010000050">
    <property type="protein sequence ID" value="CAH9106578.1"/>
    <property type="molecule type" value="Genomic_DNA"/>
</dbReference>
<sequence length="229" mass="26135">MVRISSYHTNDGSRRHGRSHTPGSQNPQGQSSRGSYPRFDGDFVIPEFLRRNPQAMRDMAQVMQHMANEEEGGSNFTGETPRTETTTASSRSHAHRDNRRSAPPTAHHSPSDRTPIGSQARGPTPIGHHFQYAERENTRTRQRHWDRDYTDMKAPPPPPLTAQEEEMAEMRRQMNEMRDQMKGRLYNLPQFSWELLPLSLGNSCTQTSKGVPSHRLAKSMTGWEIPMCI</sequence>
<comment type="caution">
    <text evidence="2">The sequence shown here is derived from an EMBL/GenBank/DDBJ whole genome shotgun (WGS) entry which is preliminary data.</text>
</comment>
<reference evidence="2" key="1">
    <citation type="submission" date="2022-07" db="EMBL/GenBank/DDBJ databases">
        <authorList>
            <person name="Macas J."/>
            <person name="Novak P."/>
            <person name="Neumann P."/>
        </authorList>
    </citation>
    <scope>NUCLEOTIDE SEQUENCE</scope>
</reference>
<feature type="compositionally biased region" description="Basic and acidic residues" evidence="1">
    <location>
        <begin position="131"/>
        <end position="151"/>
    </location>
</feature>
<protein>
    <submittedName>
        <fullName evidence="2">Uncharacterized protein</fullName>
    </submittedName>
</protein>
<keyword evidence="3" id="KW-1185">Reference proteome</keyword>
<organism evidence="2 3">
    <name type="scientific">Cuscuta europaea</name>
    <name type="common">European dodder</name>
    <dbReference type="NCBI Taxonomy" id="41803"/>
    <lineage>
        <taxon>Eukaryota</taxon>
        <taxon>Viridiplantae</taxon>
        <taxon>Streptophyta</taxon>
        <taxon>Embryophyta</taxon>
        <taxon>Tracheophyta</taxon>
        <taxon>Spermatophyta</taxon>
        <taxon>Magnoliopsida</taxon>
        <taxon>eudicotyledons</taxon>
        <taxon>Gunneridae</taxon>
        <taxon>Pentapetalae</taxon>
        <taxon>asterids</taxon>
        <taxon>lamiids</taxon>
        <taxon>Solanales</taxon>
        <taxon>Convolvulaceae</taxon>
        <taxon>Cuscuteae</taxon>
        <taxon>Cuscuta</taxon>
        <taxon>Cuscuta subgen. Cuscuta</taxon>
    </lineage>
</organism>
<feature type="region of interest" description="Disordered" evidence="1">
    <location>
        <begin position="1"/>
        <end position="52"/>
    </location>
</feature>
<gene>
    <name evidence="2" type="ORF">CEURO_LOCUS17356</name>
</gene>
<name>A0A9P0ZLY9_CUSEU</name>
<feature type="region of interest" description="Disordered" evidence="1">
    <location>
        <begin position="68"/>
        <end position="162"/>
    </location>
</feature>
<dbReference type="AlphaFoldDB" id="A0A9P0ZLY9"/>
<proteinExistence type="predicted"/>
<feature type="compositionally biased region" description="Polar residues" evidence="1">
    <location>
        <begin position="21"/>
        <end position="34"/>
    </location>
</feature>
<evidence type="ECO:0000313" key="3">
    <source>
        <dbReference type="Proteomes" id="UP001152484"/>
    </source>
</evidence>
<evidence type="ECO:0000313" key="2">
    <source>
        <dbReference type="EMBL" id="CAH9106578.1"/>
    </source>
</evidence>
<evidence type="ECO:0000256" key="1">
    <source>
        <dbReference type="SAM" id="MobiDB-lite"/>
    </source>
</evidence>
<feature type="compositionally biased region" description="Low complexity" evidence="1">
    <location>
        <begin position="79"/>
        <end position="91"/>
    </location>
</feature>
<feature type="compositionally biased region" description="Polar residues" evidence="1">
    <location>
        <begin position="1"/>
        <end position="10"/>
    </location>
</feature>
<accession>A0A9P0ZLY9</accession>